<protein>
    <submittedName>
        <fullName evidence="2">Uncharacterized protein</fullName>
    </submittedName>
</protein>
<name>A0A0B5AQV4_9BACL</name>
<feature type="coiled-coil region" evidence="1">
    <location>
        <begin position="3"/>
        <end position="30"/>
    </location>
</feature>
<evidence type="ECO:0000313" key="2">
    <source>
        <dbReference type="EMBL" id="AJD92466.1"/>
    </source>
</evidence>
<keyword evidence="1" id="KW-0175">Coiled coil</keyword>
<gene>
    <name evidence="2" type="ORF">JMA_31490</name>
</gene>
<dbReference type="HOGENOM" id="CLU_208519_1_0_9"/>
<accession>A0A0B5AQV4</accession>
<dbReference type="BioCyc" id="JESP1508404:G14D9-12430-MONOMER"/>
<dbReference type="Proteomes" id="UP000031449">
    <property type="component" value="Chromosome"/>
</dbReference>
<organism evidence="2 3">
    <name type="scientific">Jeotgalibacillus malaysiensis</name>
    <dbReference type="NCBI Taxonomy" id="1508404"/>
    <lineage>
        <taxon>Bacteria</taxon>
        <taxon>Bacillati</taxon>
        <taxon>Bacillota</taxon>
        <taxon>Bacilli</taxon>
        <taxon>Bacillales</taxon>
        <taxon>Caryophanaceae</taxon>
        <taxon>Jeotgalibacillus</taxon>
    </lineage>
</organism>
<dbReference type="InterPro" id="IPR048062">
    <property type="entry name" value="SE1832-like"/>
</dbReference>
<dbReference type="EMBL" id="CP009416">
    <property type="protein sequence ID" value="AJD92466.1"/>
    <property type="molecule type" value="Genomic_DNA"/>
</dbReference>
<keyword evidence="3" id="KW-1185">Reference proteome</keyword>
<dbReference type="NCBIfam" id="NF040877">
    <property type="entry name" value="SE1832_fam"/>
    <property type="match status" value="1"/>
</dbReference>
<evidence type="ECO:0000313" key="3">
    <source>
        <dbReference type="Proteomes" id="UP000031449"/>
    </source>
</evidence>
<evidence type="ECO:0000256" key="1">
    <source>
        <dbReference type="SAM" id="Coils"/>
    </source>
</evidence>
<dbReference type="AlphaFoldDB" id="A0A0B5AQV4"/>
<sequence length="56" mass="6521">MTQSEIQNRIAELKMEYIRAQDDLEKLESVGRDGASAQKRLTLIEDELSELRKLEE</sequence>
<dbReference type="KEGG" id="jeo:JMA_31490"/>
<proteinExistence type="predicted"/>
<reference evidence="2 3" key="1">
    <citation type="submission" date="2014-08" db="EMBL/GenBank/DDBJ databases">
        <title>Complete genome of a marine bacteria Jeotgalibacillus malaysiensis.</title>
        <authorList>
            <person name="Yaakop A.S."/>
            <person name="Chan K.-G."/>
            <person name="Goh K.M."/>
        </authorList>
    </citation>
    <scope>NUCLEOTIDE SEQUENCE [LARGE SCALE GENOMIC DNA]</scope>
    <source>
        <strain evidence="2 3">D5</strain>
    </source>
</reference>